<evidence type="ECO:0000256" key="21">
    <source>
        <dbReference type="ARBA" id="ARBA00023128"/>
    </source>
</evidence>
<feature type="domain" description="Cytochrome oxidase subunit I profile" evidence="26">
    <location>
        <begin position="1"/>
        <end position="498"/>
    </location>
</feature>
<reference evidence="27" key="1">
    <citation type="journal article" date="2020" name="Mol.">
        <title>Irreversible habitat specialization does not constrain diversification in hypersaline water beetles.</title>
        <authorList>
            <person name="Villastrigo A."/>
            <person name="Arribas P."/>
            <person name="Ribera I."/>
        </authorList>
    </citation>
    <scope>NUCLEOTIDE SEQUENCE</scope>
</reference>
<keyword evidence="18 25" id="KW-1133">Transmembrane helix</keyword>
<evidence type="ECO:0000256" key="12">
    <source>
        <dbReference type="ARBA" id="ARBA00022692"/>
    </source>
</evidence>
<dbReference type="InterPro" id="IPR000883">
    <property type="entry name" value="Cyt_C_Oxase_1"/>
</dbReference>
<evidence type="ECO:0000256" key="8">
    <source>
        <dbReference type="ARBA" id="ARBA00015947"/>
    </source>
</evidence>
<dbReference type="EMBL" id="MT822972">
    <property type="protein sequence ID" value="QNP09637.1"/>
    <property type="molecule type" value="Genomic_DNA"/>
</dbReference>
<accession>A0A7H0DJX7</accession>
<evidence type="ECO:0000256" key="5">
    <source>
        <dbReference type="ARBA" id="ARBA00009578"/>
    </source>
</evidence>
<dbReference type="AlphaFoldDB" id="A0A7H0DJX7"/>
<name>A0A7H0DJX7_9COLE</name>
<evidence type="ECO:0000256" key="19">
    <source>
        <dbReference type="ARBA" id="ARBA00023004"/>
    </source>
</evidence>
<keyword evidence="16" id="KW-1278">Translocase</keyword>
<evidence type="ECO:0000256" key="23">
    <source>
        <dbReference type="ARBA" id="ARBA00049512"/>
    </source>
</evidence>
<evidence type="ECO:0000256" key="13">
    <source>
        <dbReference type="ARBA" id="ARBA00022723"/>
    </source>
</evidence>
<dbReference type="PROSITE" id="PS50855">
    <property type="entry name" value="COX1"/>
    <property type="match status" value="1"/>
</dbReference>
<evidence type="ECO:0000256" key="14">
    <source>
        <dbReference type="ARBA" id="ARBA00022792"/>
    </source>
</evidence>
<dbReference type="GeneID" id="62632556"/>
<dbReference type="GO" id="GO:0045277">
    <property type="term" value="C:respiratory chain complex IV"/>
    <property type="evidence" value="ECO:0007669"/>
    <property type="project" value="InterPro"/>
</dbReference>
<evidence type="ECO:0000313" key="27">
    <source>
        <dbReference type="EMBL" id="QNP09637.1"/>
    </source>
</evidence>
<sequence>MGTLYFIFGAWAGMVGTSLSILIRSELGNPGTLIGDDQIYNVIVTAHAFIMIFFMVMPIMIGGFGNWLVPLMLGAPDMAFPRMNNMSFWLLPPSLSLLLMSSMVENGAGTGWTVYPPLSSNIAHGGASVDLAIFSLHLAGISSILGAVNFITTVINMRTTGMTFDRMPLFVWSVVITALLLLLSLPVLAGAITMLLTDRNLNTSFFDPAGGGDPILYQHLFWFFGHPEVYILILPGFGMISHIICQESGKKETFGTLGMIYAMMSIGLLGFVVWAHHMFTVGMDVDTRAYFTSATMIIAVPTGIKIFSWLATLHGTQINYSPSMLWALGFVFLFTVGGLTGVILANSSIDIILHDTYYVVAHFHYVLSMGAVFAIMAGFIQWFPLFTGLTLNNKFLKIQFIIMFLGVNITFFPQHFLGLSGMPRRYSDYPDAYTTWNIVSSIGSMISLIAIFIFVFILWESFISMRKSISSQQMTTSIEWFQMMPPAEHSYSELPMLAIN</sequence>
<keyword evidence="22 24" id="KW-0472">Membrane</keyword>
<evidence type="ECO:0000256" key="11">
    <source>
        <dbReference type="ARBA" id="ARBA00022660"/>
    </source>
</evidence>
<protein>
    <recommendedName>
        <fullName evidence="8 24">Cytochrome c oxidase subunit 1</fullName>
        <ecNumber evidence="7 24">7.1.1.9</ecNumber>
    </recommendedName>
</protein>
<evidence type="ECO:0000256" key="18">
    <source>
        <dbReference type="ARBA" id="ARBA00022989"/>
    </source>
</evidence>
<gene>
    <name evidence="27" type="primary">cox1</name>
</gene>
<feature type="transmembrane region" description="Helical" evidence="25">
    <location>
        <begin position="43"/>
        <end position="69"/>
    </location>
</feature>
<evidence type="ECO:0000256" key="24">
    <source>
        <dbReference type="RuleBase" id="RU000369"/>
    </source>
</evidence>
<dbReference type="PANTHER" id="PTHR10422">
    <property type="entry name" value="CYTOCHROME C OXIDASE SUBUNIT 1"/>
    <property type="match status" value="1"/>
</dbReference>
<feature type="transmembrane region" description="Helical" evidence="25">
    <location>
        <begin position="257"/>
        <end position="277"/>
    </location>
</feature>
<evidence type="ECO:0000256" key="2">
    <source>
        <dbReference type="ARBA" id="ARBA00001971"/>
    </source>
</evidence>
<comment type="function">
    <text evidence="24">Component of the cytochrome c oxidase, the last enzyme in the mitochondrial electron transport chain which drives oxidative phosphorylation. The respiratory chain contains 3 multisubunit complexes succinate dehydrogenase (complex II, CII), ubiquinol-cytochrome c oxidoreductase (cytochrome b-c1 complex, complex III, CIII) and cytochrome c oxidase (complex IV, CIV), that cooperate to transfer electrons derived from NADH and succinate to molecular oxygen, creating an electrochemical gradient over the inner membrane that drives transmembrane transport and the ATP synthase. Cytochrome c oxidase is the component of the respiratory chain that catalyzes the reduction of oxygen to water. Electrons originating from reduced cytochrome c in the intermembrane space (IMS) are transferred via the dinuclear copper A center (CU(A)) of subunit 2 and heme A of subunit 1 to the active site in subunit 1, a binuclear center (BNC) formed by heme A3 and copper B (CU(B)). The BNC reduces molecular oxygen to 2 water molecules using 4 electrons from cytochrome c in the IMS and 4 protons from the mitochondrial matrix.</text>
</comment>
<dbReference type="CDD" id="cd01663">
    <property type="entry name" value="Cyt_c_Oxidase_I"/>
    <property type="match status" value="1"/>
</dbReference>
<evidence type="ECO:0000256" key="7">
    <source>
        <dbReference type="ARBA" id="ARBA00012949"/>
    </source>
</evidence>
<comment type="similarity">
    <text evidence="5 24">Belongs to the heme-copper respiratory oxidase family.</text>
</comment>
<evidence type="ECO:0000256" key="4">
    <source>
        <dbReference type="ARBA" id="ARBA00004673"/>
    </source>
</evidence>
<evidence type="ECO:0000256" key="3">
    <source>
        <dbReference type="ARBA" id="ARBA00004448"/>
    </source>
</evidence>
<dbReference type="GO" id="GO:0006123">
    <property type="term" value="P:mitochondrial electron transport, cytochrome c to oxygen"/>
    <property type="evidence" value="ECO:0007669"/>
    <property type="project" value="TreeGrafter"/>
</dbReference>
<feature type="transmembrane region" description="Helical" evidence="25">
    <location>
        <begin position="5"/>
        <end position="23"/>
    </location>
</feature>
<feature type="transmembrane region" description="Helical" evidence="25">
    <location>
        <begin position="436"/>
        <end position="459"/>
    </location>
</feature>
<keyword evidence="10 24" id="KW-0349">Heme</keyword>
<evidence type="ECO:0000256" key="20">
    <source>
        <dbReference type="ARBA" id="ARBA00023008"/>
    </source>
</evidence>
<evidence type="ECO:0000256" key="1">
    <source>
        <dbReference type="ARBA" id="ARBA00001935"/>
    </source>
</evidence>
<evidence type="ECO:0000256" key="10">
    <source>
        <dbReference type="ARBA" id="ARBA00022617"/>
    </source>
</evidence>
<dbReference type="SUPFAM" id="SSF81442">
    <property type="entry name" value="Cytochrome c oxidase subunit I-like"/>
    <property type="match status" value="1"/>
</dbReference>
<keyword evidence="17 24" id="KW-0249">Electron transport</keyword>
<comment type="cofactor">
    <cofactor evidence="1">
        <name>Cu cation</name>
        <dbReference type="ChEBI" id="CHEBI:23378"/>
    </cofactor>
</comment>
<dbReference type="GO" id="GO:0005743">
    <property type="term" value="C:mitochondrial inner membrane"/>
    <property type="evidence" value="ECO:0007669"/>
    <property type="project" value="UniProtKB-SubCell"/>
</dbReference>
<dbReference type="PROSITE" id="PS00077">
    <property type="entry name" value="COX1_CUB"/>
    <property type="match status" value="1"/>
</dbReference>
<dbReference type="InterPro" id="IPR023616">
    <property type="entry name" value="Cyt_c_oxase-like_su1_dom"/>
</dbReference>
<comment type="subunit">
    <text evidence="6">Component of the cytochrome c oxidase (complex IV, CIV), a multisubunit enzyme composed of a catalytic core of 3 subunits and several supernumerary subunits. The complex exists as a monomer or a dimer and forms supercomplexes (SCs) in the inner mitochondrial membrane with ubiquinol-cytochrome c oxidoreductase (cytochrome b-c1 complex, complex III, CIII).</text>
</comment>
<dbReference type="InterPro" id="IPR033944">
    <property type="entry name" value="Cyt_c_oxase_su1_dom"/>
</dbReference>
<feature type="transmembrane region" description="Helical" evidence="25">
    <location>
        <begin position="289"/>
        <end position="313"/>
    </location>
</feature>
<evidence type="ECO:0000259" key="26">
    <source>
        <dbReference type="PROSITE" id="PS50855"/>
    </source>
</evidence>
<keyword evidence="14 24" id="KW-0999">Mitochondrion inner membrane</keyword>
<evidence type="ECO:0000256" key="25">
    <source>
        <dbReference type="SAM" id="Phobius"/>
    </source>
</evidence>
<feature type="transmembrane region" description="Helical" evidence="25">
    <location>
        <begin position="365"/>
        <end position="386"/>
    </location>
</feature>
<dbReference type="UniPathway" id="UPA00705"/>
<dbReference type="GO" id="GO:0015990">
    <property type="term" value="P:electron transport coupled proton transport"/>
    <property type="evidence" value="ECO:0007669"/>
    <property type="project" value="TreeGrafter"/>
</dbReference>
<dbReference type="GO" id="GO:0004129">
    <property type="term" value="F:cytochrome-c oxidase activity"/>
    <property type="evidence" value="ECO:0007669"/>
    <property type="project" value="UniProtKB-EC"/>
</dbReference>
<dbReference type="GO" id="GO:0046872">
    <property type="term" value="F:metal ion binding"/>
    <property type="evidence" value="ECO:0007669"/>
    <property type="project" value="UniProtKB-KW"/>
</dbReference>
<feature type="transmembrane region" description="Helical" evidence="25">
    <location>
        <begin position="169"/>
        <end position="196"/>
    </location>
</feature>
<keyword evidence="15" id="KW-0460">Magnesium</keyword>
<keyword evidence="11 24" id="KW-0679">Respiratory chain</keyword>
<keyword evidence="9 24" id="KW-0813">Transport</keyword>
<keyword evidence="12 24" id="KW-0812">Transmembrane</keyword>
<organism evidence="27">
    <name type="scientific">Ochthebius puncticollis</name>
    <dbReference type="NCBI Taxonomy" id="1309305"/>
    <lineage>
        <taxon>Eukaryota</taxon>
        <taxon>Metazoa</taxon>
        <taxon>Ecdysozoa</taxon>
        <taxon>Arthropoda</taxon>
        <taxon>Hexapoda</taxon>
        <taxon>Insecta</taxon>
        <taxon>Pterygota</taxon>
        <taxon>Neoptera</taxon>
        <taxon>Endopterygota</taxon>
        <taxon>Coleoptera</taxon>
        <taxon>Polyphaga</taxon>
        <taxon>Staphyliniformia</taxon>
        <taxon>Hydraenidae</taxon>
        <taxon>Ochthebiinae</taxon>
        <taxon>Ochthebius</taxon>
    </lineage>
</organism>
<feature type="transmembrane region" description="Helical" evidence="25">
    <location>
        <begin position="325"/>
        <end position="345"/>
    </location>
</feature>
<dbReference type="Pfam" id="PF00115">
    <property type="entry name" value="COX1"/>
    <property type="match status" value="1"/>
</dbReference>
<comment type="cofactor">
    <cofactor evidence="2">
        <name>heme</name>
        <dbReference type="ChEBI" id="CHEBI:30413"/>
    </cofactor>
</comment>
<geneLocation type="mitochondrion" evidence="27"/>
<evidence type="ECO:0000256" key="15">
    <source>
        <dbReference type="ARBA" id="ARBA00022842"/>
    </source>
</evidence>
<feature type="transmembrane region" description="Helical" evidence="25">
    <location>
        <begin position="398"/>
        <end position="416"/>
    </location>
</feature>
<feature type="transmembrane region" description="Helical" evidence="25">
    <location>
        <begin position="132"/>
        <end position="157"/>
    </location>
</feature>
<proteinExistence type="inferred from homology"/>
<evidence type="ECO:0000256" key="22">
    <source>
        <dbReference type="ARBA" id="ARBA00023136"/>
    </source>
</evidence>
<dbReference type="Gene3D" id="1.20.210.10">
    <property type="entry name" value="Cytochrome c oxidase-like, subunit I domain"/>
    <property type="match status" value="1"/>
</dbReference>
<dbReference type="PRINTS" id="PR01165">
    <property type="entry name" value="CYCOXIDASEI"/>
</dbReference>
<comment type="pathway">
    <text evidence="4 24">Energy metabolism; oxidative phosphorylation.</text>
</comment>
<keyword evidence="21 24" id="KW-0496">Mitochondrion</keyword>
<feature type="transmembrane region" description="Helical" evidence="25">
    <location>
        <begin position="229"/>
        <end position="245"/>
    </location>
</feature>
<dbReference type="InterPro" id="IPR023615">
    <property type="entry name" value="Cyt_c_Oxase_su1_BS"/>
</dbReference>
<comment type="catalytic activity">
    <reaction evidence="23">
        <text>4 Fe(II)-[cytochrome c] + O2 + 8 H(+)(in) = 4 Fe(III)-[cytochrome c] + 2 H2O + 4 H(+)(out)</text>
        <dbReference type="Rhea" id="RHEA:11436"/>
        <dbReference type="Rhea" id="RHEA-COMP:10350"/>
        <dbReference type="Rhea" id="RHEA-COMP:14399"/>
        <dbReference type="ChEBI" id="CHEBI:15377"/>
        <dbReference type="ChEBI" id="CHEBI:15378"/>
        <dbReference type="ChEBI" id="CHEBI:15379"/>
        <dbReference type="ChEBI" id="CHEBI:29033"/>
        <dbReference type="ChEBI" id="CHEBI:29034"/>
        <dbReference type="EC" id="7.1.1.9"/>
    </reaction>
    <physiologicalReaction direction="left-to-right" evidence="23">
        <dbReference type="Rhea" id="RHEA:11437"/>
    </physiologicalReaction>
</comment>
<evidence type="ECO:0000256" key="16">
    <source>
        <dbReference type="ARBA" id="ARBA00022967"/>
    </source>
</evidence>
<keyword evidence="20 24" id="KW-0186">Copper</keyword>
<dbReference type="RefSeq" id="YP_009995247.1">
    <property type="nucleotide sequence ID" value="NC_052886.1"/>
</dbReference>
<comment type="subcellular location">
    <subcellularLocation>
        <location evidence="3 24">Mitochondrion inner membrane</location>
        <topology evidence="3 24">Multi-pass membrane protein</topology>
    </subcellularLocation>
</comment>
<evidence type="ECO:0000256" key="6">
    <source>
        <dbReference type="ARBA" id="ARBA00011164"/>
    </source>
</evidence>
<dbReference type="PANTHER" id="PTHR10422:SF18">
    <property type="entry name" value="CYTOCHROME C OXIDASE SUBUNIT 1"/>
    <property type="match status" value="1"/>
</dbReference>
<evidence type="ECO:0000256" key="9">
    <source>
        <dbReference type="ARBA" id="ARBA00022448"/>
    </source>
</evidence>
<dbReference type="EC" id="7.1.1.9" evidence="7 24"/>
<keyword evidence="13 24" id="KW-0479">Metal-binding</keyword>
<dbReference type="FunFam" id="1.20.210.10:FF:000001">
    <property type="entry name" value="Cytochrome c oxidase subunit 1"/>
    <property type="match status" value="1"/>
</dbReference>
<dbReference type="GO" id="GO:0020037">
    <property type="term" value="F:heme binding"/>
    <property type="evidence" value="ECO:0007669"/>
    <property type="project" value="InterPro"/>
</dbReference>
<dbReference type="InterPro" id="IPR036927">
    <property type="entry name" value="Cyt_c_oxase-like_su1_sf"/>
</dbReference>
<keyword evidence="19 24" id="KW-0408">Iron</keyword>
<evidence type="ECO:0000256" key="17">
    <source>
        <dbReference type="ARBA" id="ARBA00022982"/>
    </source>
</evidence>